<keyword evidence="3" id="KW-1185">Reference proteome</keyword>
<keyword evidence="1" id="KW-0812">Transmembrane</keyword>
<evidence type="ECO:0000313" key="2">
    <source>
        <dbReference type="EMBL" id="MBA8805456.1"/>
    </source>
</evidence>
<organism evidence="2 3">
    <name type="scientific">Nocardioides ginsengisegetis</name>
    <dbReference type="NCBI Taxonomy" id="661491"/>
    <lineage>
        <taxon>Bacteria</taxon>
        <taxon>Bacillati</taxon>
        <taxon>Actinomycetota</taxon>
        <taxon>Actinomycetes</taxon>
        <taxon>Propionibacteriales</taxon>
        <taxon>Nocardioidaceae</taxon>
        <taxon>Nocardioides</taxon>
    </lineage>
</organism>
<comment type="caution">
    <text evidence="2">The sequence shown here is derived from an EMBL/GenBank/DDBJ whole genome shotgun (WGS) entry which is preliminary data.</text>
</comment>
<reference evidence="2 3" key="1">
    <citation type="submission" date="2020-07" db="EMBL/GenBank/DDBJ databases">
        <title>Sequencing the genomes of 1000 actinobacteria strains.</title>
        <authorList>
            <person name="Klenk H.-P."/>
        </authorList>
    </citation>
    <scope>NUCLEOTIDE SEQUENCE [LARGE SCALE GENOMIC DNA]</scope>
    <source>
        <strain evidence="2 3">DSM 21349</strain>
    </source>
</reference>
<sequence>MIDVSGAPPVVGAVAVLGFVVIGLITALAKAFRTASPELREWVRMLHEQRHPELLKFRTERSETSWNWVRSDLPKRVPWESDSSV</sequence>
<protein>
    <submittedName>
        <fullName evidence="2">Lipopolysaccharide/colanic/teichoic acid biosynthesis glycosyltransferase</fullName>
    </submittedName>
</protein>
<dbReference type="AlphaFoldDB" id="A0A7W3J354"/>
<keyword evidence="2" id="KW-0808">Transferase</keyword>
<evidence type="ECO:0000256" key="1">
    <source>
        <dbReference type="SAM" id="Phobius"/>
    </source>
</evidence>
<feature type="transmembrane region" description="Helical" evidence="1">
    <location>
        <begin position="12"/>
        <end position="32"/>
    </location>
</feature>
<gene>
    <name evidence="2" type="ORF">FB382_003747</name>
</gene>
<dbReference type="GO" id="GO:0016740">
    <property type="term" value="F:transferase activity"/>
    <property type="evidence" value="ECO:0007669"/>
    <property type="project" value="UniProtKB-KW"/>
</dbReference>
<accession>A0A7W3J354</accession>
<dbReference type="Proteomes" id="UP000580910">
    <property type="component" value="Unassembled WGS sequence"/>
</dbReference>
<name>A0A7W3J354_9ACTN</name>
<proteinExistence type="predicted"/>
<keyword evidence="1" id="KW-0472">Membrane</keyword>
<evidence type="ECO:0000313" key="3">
    <source>
        <dbReference type="Proteomes" id="UP000580910"/>
    </source>
</evidence>
<keyword evidence="1" id="KW-1133">Transmembrane helix</keyword>
<dbReference type="EMBL" id="JACGXA010000001">
    <property type="protein sequence ID" value="MBA8805456.1"/>
    <property type="molecule type" value="Genomic_DNA"/>
</dbReference>